<proteinExistence type="predicted"/>
<reference evidence="1 2" key="1">
    <citation type="journal article" date="2018" name="Microbiol. Resour. Announc.">
        <title>Complete Genome Sequence of Acidithiobacillus ferridurans JCM 18981.</title>
        <authorList>
            <person name="Miyauchi T."/>
            <person name="Kouzuma A."/>
            <person name="Abe T."/>
            <person name="Watanabe K."/>
        </authorList>
    </citation>
    <scope>NUCLEOTIDE SEQUENCE [LARGE SCALE GENOMIC DNA]</scope>
    <source>
        <strain evidence="2">ATCC 33020 / DSM 29468 / JCM 18981 / 11Fe</strain>
    </source>
</reference>
<dbReference type="NCBIfam" id="NF033542">
    <property type="entry name" value="transpos_IS110"/>
    <property type="match status" value="1"/>
</dbReference>
<dbReference type="GO" id="GO:0004803">
    <property type="term" value="F:transposase activity"/>
    <property type="evidence" value="ECO:0007669"/>
    <property type="project" value="InterPro"/>
</dbReference>
<evidence type="ECO:0000313" key="1">
    <source>
        <dbReference type="EMBL" id="BBF65996.1"/>
    </source>
</evidence>
<organism evidence="1 2">
    <name type="scientific">Acidithiobacillus ferridurans</name>
    <dbReference type="NCBI Taxonomy" id="1232575"/>
    <lineage>
        <taxon>Bacteria</taxon>
        <taxon>Pseudomonadati</taxon>
        <taxon>Pseudomonadota</taxon>
        <taxon>Acidithiobacillia</taxon>
        <taxon>Acidithiobacillales</taxon>
        <taxon>Acidithiobacillaceae</taxon>
        <taxon>Acidithiobacillus</taxon>
    </lineage>
</organism>
<keyword evidence="2" id="KW-1185">Reference proteome</keyword>
<name>A0A2Z6IKS1_ACIFI</name>
<dbReference type="GO" id="GO:0006313">
    <property type="term" value="P:DNA transposition"/>
    <property type="evidence" value="ECO:0007669"/>
    <property type="project" value="InterPro"/>
</dbReference>
<dbReference type="AlphaFoldDB" id="A0A2Z6IKS1"/>
<accession>A0A2Z6IKS1</accession>
<dbReference type="GO" id="GO:0003677">
    <property type="term" value="F:DNA binding"/>
    <property type="evidence" value="ECO:0007669"/>
    <property type="project" value="InterPro"/>
</dbReference>
<dbReference type="PANTHER" id="PTHR33055">
    <property type="entry name" value="TRANSPOSASE FOR INSERTION SEQUENCE ELEMENT IS1111A"/>
    <property type="match status" value="1"/>
</dbReference>
<dbReference type="RefSeq" id="WP_126605203.1">
    <property type="nucleotide sequence ID" value="NZ_JABBHS010000390.1"/>
</dbReference>
<gene>
    <name evidence="1" type="ORF">AFERRID_22140</name>
</gene>
<dbReference type="Proteomes" id="UP000280188">
    <property type="component" value="Chromosome"/>
</dbReference>
<protein>
    <submittedName>
        <fullName evidence="1">Uncharacterized protein</fullName>
    </submittedName>
</protein>
<sequence>MKEIKILGIDLAKNIFQLHGVDAAGKPVLRKAVSRRKLMEALVNLPPCLIGMEACGCAHNWAREMIKLGHDVRIMAPHFVAPYRKSGKNDLNNAEAICEAVSRPHMRFVAVKTEAQQSALMVHRVRASINTERTALINQIRGLLQEFGIILAKGASTFSKRFLEVVEAENFPWMQWRSWPNCADTCWH</sequence>
<dbReference type="EMBL" id="AP018795">
    <property type="protein sequence ID" value="BBF65996.1"/>
    <property type="molecule type" value="Genomic_DNA"/>
</dbReference>
<dbReference type="KEGG" id="afj:AFERRID_22140"/>
<dbReference type="InterPro" id="IPR002525">
    <property type="entry name" value="Transp_IS110-like_N"/>
</dbReference>
<dbReference type="InterPro" id="IPR047650">
    <property type="entry name" value="Transpos_IS110"/>
</dbReference>
<dbReference type="PANTHER" id="PTHR33055:SF3">
    <property type="entry name" value="PUTATIVE TRANSPOSASE FOR IS117-RELATED"/>
    <property type="match status" value="1"/>
</dbReference>
<evidence type="ECO:0000313" key="2">
    <source>
        <dbReference type="Proteomes" id="UP000280188"/>
    </source>
</evidence>
<dbReference type="Pfam" id="PF01548">
    <property type="entry name" value="DEDD_Tnp_IS110"/>
    <property type="match status" value="1"/>
</dbReference>